<dbReference type="Pfam" id="PF16166">
    <property type="entry name" value="TIC20"/>
    <property type="match status" value="1"/>
</dbReference>
<dbReference type="PANTHER" id="PTHR33510">
    <property type="entry name" value="PROTEIN TIC 20-II, CHLOROPLASTIC"/>
    <property type="match status" value="1"/>
</dbReference>
<protein>
    <submittedName>
        <fullName evidence="7">Uncharacterized protein</fullName>
    </submittedName>
</protein>
<evidence type="ECO:0000256" key="3">
    <source>
        <dbReference type="ARBA" id="ARBA00022692"/>
    </source>
</evidence>
<dbReference type="GO" id="GO:0016020">
    <property type="term" value="C:membrane"/>
    <property type="evidence" value="ECO:0007669"/>
    <property type="project" value="UniProtKB-SubCell"/>
</dbReference>
<keyword evidence="3 6" id="KW-0812">Transmembrane</keyword>
<keyword evidence="4 6" id="KW-1133">Transmembrane helix</keyword>
<proteinExistence type="inferred from homology"/>
<evidence type="ECO:0000256" key="2">
    <source>
        <dbReference type="ARBA" id="ARBA00009596"/>
    </source>
</evidence>
<sequence>MNDTPLWHRLFGALALLLPWSDALAFRVPFFSMGLVSADVQQLLVLPALPVLLVDRLMPLGLGSLLLLLALFLAVVRNPGVPYFVRFNVLQAILVDIVLAVLGFAFSIFGCRPGFGGGFACQAFTNTVFLGSLLLVGFSLVQCLRGKEPEIPSISDAVRMQLF</sequence>
<evidence type="ECO:0000256" key="5">
    <source>
        <dbReference type="ARBA" id="ARBA00023136"/>
    </source>
</evidence>
<organism evidence="7 8">
    <name type="scientific">Aphanocapsa feldmannii 277cV</name>
    <dbReference type="NCBI Taxonomy" id="2507553"/>
    <lineage>
        <taxon>Bacteria</taxon>
        <taxon>Bacillati</taxon>
        <taxon>Cyanobacteriota</taxon>
        <taxon>Cyanophyceae</taxon>
        <taxon>Oscillatoriophycideae</taxon>
        <taxon>Chroococcales</taxon>
        <taxon>Microcystaceae</taxon>
        <taxon>Aphanocapsa</taxon>
    </lineage>
</organism>
<dbReference type="EMBL" id="SRMO01000052">
    <property type="protein sequence ID" value="TGG93132.1"/>
    <property type="molecule type" value="Genomic_DNA"/>
</dbReference>
<accession>A0A524RP51</accession>
<name>A0A524RP51_9CHRO</name>
<evidence type="ECO:0000256" key="1">
    <source>
        <dbReference type="ARBA" id="ARBA00004141"/>
    </source>
</evidence>
<evidence type="ECO:0000256" key="6">
    <source>
        <dbReference type="SAM" id="Phobius"/>
    </source>
</evidence>
<comment type="subcellular location">
    <subcellularLocation>
        <location evidence="1">Membrane</location>
        <topology evidence="1">Multi-pass membrane protein</topology>
    </subcellularLocation>
</comment>
<evidence type="ECO:0000313" key="8">
    <source>
        <dbReference type="Proteomes" id="UP000317990"/>
    </source>
</evidence>
<evidence type="ECO:0000256" key="4">
    <source>
        <dbReference type="ARBA" id="ARBA00022989"/>
    </source>
</evidence>
<dbReference type="AlphaFoldDB" id="A0A524RP51"/>
<evidence type="ECO:0000313" key="7">
    <source>
        <dbReference type="EMBL" id="TGG93132.1"/>
    </source>
</evidence>
<comment type="caution">
    <text evidence="7">The sequence shown here is derived from an EMBL/GenBank/DDBJ whole genome shotgun (WGS) entry which is preliminary data.</text>
</comment>
<feature type="transmembrane region" description="Helical" evidence="6">
    <location>
        <begin position="57"/>
        <end position="76"/>
    </location>
</feature>
<feature type="transmembrane region" description="Helical" evidence="6">
    <location>
        <begin position="115"/>
        <end position="141"/>
    </location>
</feature>
<keyword evidence="5 6" id="KW-0472">Membrane</keyword>
<dbReference type="PANTHER" id="PTHR33510:SF5">
    <property type="entry name" value="PROTEIN TIC 20-II, CHLOROPLASTIC"/>
    <property type="match status" value="1"/>
</dbReference>
<gene>
    <name evidence="7" type="ORF">ERJ67_04125</name>
</gene>
<dbReference type="InterPro" id="IPR005691">
    <property type="entry name" value="Tic20"/>
</dbReference>
<comment type="similarity">
    <text evidence="2">Belongs to the Tic20 family.</text>
</comment>
<dbReference type="Proteomes" id="UP000317990">
    <property type="component" value="Unassembled WGS sequence"/>
</dbReference>
<feature type="transmembrane region" description="Helical" evidence="6">
    <location>
        <begin position="88"/>
        <end position="109"/>
    </location>
</feature>
<reference evidence="7 8" key="1">
    <citation type="journal article" date="2019" name="mSystems">
        <title>Life at home and on the roam: Genomic adaptions reflect the dual lifestyle of an intracellular, facultative symbiont.</title>
        <authorList>
            <person name="Burgsdorf I."/>
        </authorList>
    </citation>
    <scope>NUCLEOTIDE SEQUENCE [LARGE SCALE GENOMIC DNA]</scope>
    <source>
        <strain evidence="7">277cV</strain>
    </source>
</reference>